<dbReference type="SUPFAM" id="SSF101478">
    <property type="entry name" value="ADP-ribosylglycohydrolase"/>
    <property type="match status" value="1"/>
</dbReference>
<dbReference type="PANTHER" id="PTHR16222:SF24">
    <property type="entry name" value="ADP-RIBOSYLHYDROLASE ARH3"/>
    <property type="match status" value="1"/>
</dbReference>
<comment type="caution">
    <text evidence="12">The sequence shown here is derived from an EMBL/GenBank/DDBJ whole genome shotgun (WGS) entry which is preliminary data.</text>
</comment>
<evidence type="ECO:0000256" key="5">
    <source>
        <dbReference type="ARBA" id="ARBA00042398"/>
    </source>
</evidence>
<dbReference type="InterPro" id="IPR050792">
    <property type="entry name" value="ADP-ribosylglycohydrolase"/>
</dbReference>
<dbReference type="InterPro" id="IPR005502">
    <property type="entry name" value="Ribosyl_crysJ1"/>
</dbReference>
<evidence type="ECO:0000256" key="2">
    <source>
        <dbReference type="ARBA" id="ARBA00012255"/>
    </source>
</evidence>
<evidence type="ECO:0000256" key="8">
    <source>
        <dbReference type="ARBA" id="ARBA00042850"/>
    </source>
</evidence>
<evidence type="ECO:0000256" key="11">
    <source>
        <dbReference type="ARBA" id="ARBA00049015"/>
    </source>
</evidence>
<keyword evidence="13" id="KW-1185">Reference proteome</keyword>
<proteinExistence type="inferred from homology"/>
<dbReference type="EMBL" id="CAWUHD010000133">
    <property type="protein sequence ID" value="CAK7234345.1"/>
    <property type="molecule type" value="Genomic_DNA"/>
</dbReference>
<comment type="catalytic activity">
    <reaction evidence="11">
        <text>alpha-NAD(+) + H2O = ADP-D-ribose + nicotinamide + H(+)</text>
        <dbReference type="Rhea" id="RHEA:68792"/>
        <dbReference type="ChEBI" id="CHEBI:15377"/>
        <dbReference type="ChEBI" id="CHEBI:15378"/>
        <dbReference type="ChEBI" id="CHEBI:17154"/>
        <dbReference type="ChEBI" id="CHEBI:57967"/>
        <dbReference type="ChEBI" id="CHEBI:77017"/>
    </reaction>
</comment>
<evidence type="ECO:0000256" key="1">
    <source>
        <dbReference type="ARBA" id="ARBA00010702"/>
    </source>
</evidence>
<dbReference type="InterPro" id="IPR036705">
    <property type="entry name" value="Ribosyl_crysJ1_sf"/>
</dbReference>
<evidence type="ECO:0000256" key="7">
    <source>
        <dbReference type="ARBA" id="ARBA00042722"/>
    </source>
</evidence>
<protein>
    <recommendedName>
        <fullName evidence="4">ADP-ribosylhydrolase ARH3</fullName>
        <ecNumber evidence="2">3.2.1.143</ecNumber>
    </recommendedName>
    <alternativeName>
        <fullName evidence="5">ADP-ribose glycohydrolase ARH3</fullName>
    </alternativeName>
    <alternativeName>
        <fullName evidence="6">ADP-ribosylhydrolase 3</fullName>
    </alternativeName>
    <alternativeName>
        <fullName evidence="9">O-acetyl-ADP-ribose deacetylase ARH3</fullName>
    </alternativeName>
    <alternativeName>
        <fullName evidence="10">Poly(ADP-ribose) glycohydrolase ARH3</fullName>
    </alternativeName>
    <alternativeName>
        <fullName evidence="8">[Protein ADP-ribosylarginine] hydrolase-like protein 2</fullName>
    </alternativeName>
    <alternativeName>
        <fullName evidence="7">[Protein ADP-ribosylserine] hydrolase</fullName>
    </alternativeName>
</protein>
<dbReference type="EC" id="3.2.1.143" evidence="2"/>
<organism evidence="12 13">
    <name type="scientific">Sporothrix eucalyptigena</name>
    <dbReference type="NCBI Taxonomy" id="1812306"/>
    <lineage>
        <taxon>Eukaryota</taxon>
        <taxon>Fungi</taxon>
        <taxon>Dikarya</taxon>
        <taxon>Ascomycota</taxon>
        <taxon>Pezizomycotina</taxon>
        <taxon>Sordariomycetes</taxon>
        <taxon>Sordariomycetidae</taxon>
        <taxon>Ophiostomatales</taxon>
        <taxon>Ophiostomataceae</taxon>
        <taxon>Sporothrix</taxon>
    </lineage>
</organism>
<dbReference type="Proteomes" id="UP001642482">
    <property type="component" value="Unassembled WGS sequence"/>
</dbReference>
<accession>A0ABP0CS26</accession>
<evidence type="ECO:0000256" key="6">
    <source>
        <dbReference type="ARBA" id="ARBA00042471"/>
    </source>
</evidence>
<keyword evidence="3" id="KW-0378">Hydrolase</keyword>
<dbReference type="Gene3D" id="1.10.4080.10">
    <property type="entry name" value="ADP-ribosylation/Crystallin J1"/>
    <property type="match status" value="1"/>
</dbReference>
<sequence>MSTKEKRILGALLGVHAGDSFGAAHEFETWQAIRARFPPNGAIPRAVTGGGPFGWSPGHATDDTDMTRAVLLAYKDCHSMGADSLSVARVASKHMLQWFYGPWVDRPAGSWPADIGGATTSGLSLLAKTIENSGQVDPRKAGAGHGSCGNGSLMRCIPTALFSEGGDQQRLVEETTLISAVTHNDWRCILACIAYNAMVRALAVDAATPAAAVEAGLEAVTDPQTANSILSILTVDGQRPGQMSTLRDAKDEVVAAIEKARLPGFRVAVLAEEGPHVKIEGDDGAEVEALPLEGRGFVLDSLILAIAAVLDTTRSWEDLIVDVVRVGRDTDTNGAVAGGLVGARDGIDAIPESWLSTLQFREEFTSIANQLMGSEK</sequence>
<evidence type="ECO:0000313" key="12">
    <source>
        <dbReference type="EMBL" id="CAK7234345.1"/>
    </source>
</evidence>
<comment type="similarity">
    <text evidence="1">Belongs to the ADP-ribosylglycohydrolase family.</text>
</comment>
<evidence type="ECO:0000256" key="4">
    <source>
        <dbReference type="ARBA" id="ARBA00041057"/>
    </source>
</evidence>
<reference evidence="12 13" key="1">
    <citation type="submission" date="2024-01" db="EMBL/GenBank/DDBJ databases">
        <authorList>
            <person name="Allen C."/>
            <person name="Tagirdzhanova G."/>
        </authorList>
    </citation>
    <scope>NUCLEOTIDE SEQUENCE [LARGE SCALE GENOMIC DNA]</scope>
</reference>
<evidence type="ECO:0000256" key="9">
    <source>
        <dbReference type="ARBA" id="ARBA00043187"/>
    </source>
</evidence>
<evidence type="ECO:0000256" key="3">
    <source>
        <dbReference type="ARBA" id="ARBA00022801"/>
    </source>
</evidence>
<dbReference type="PANTHER" id="PTHR16222">
    <property type="entry name" value="ADP-RIBOSYLGLYCOHYDROLASE"/>
    <property type="match status" value="1"/>
</dbReference>
<name>A0ABP0CS26_9PEZI</name>
<evidence type="ECO:0000313" key="13">
    <source>
        <dbReference type="Proteomes" id="UP001642482"/>
    </source>
</evidence>
<evidence type="ECO:0000256" key="10">
    <source>
        <dbReference type="ARBA" id="ARBA00043193"/>
    </source>
</evidence>
<gene>
    <name evidence="12" type="ORF">SEUCBS140593_008911</name>
</gene>
<dbReference type="Pfam" id="PF03747">
    <property type="entry name" value="ADP_ribosyl_GH"/>
    <property type="match status" value="1"/>
</dbReference>